<proteinExistence type="predicted"/>
<dbReference type="STRING" id="39692.BST38_12745"/>
<dbReference type="InterPro" id="IPR011010">
    <property type="entry name" value="DNA_brk_join_enz"/>
</dbReference>
<sequence>MTIEPLRRNTVRGRPKVTDGSMECARCHREMRRTAATWPEGCICNSCYYEATSLYGDCPSCGFHRLLPGRLEISDQAVCRDCARIRQNFYCTSCNEERRPYRGNVCARCSLREDLERAFLHPDSPASFTQLIDALCAADRAESIITWKRSDKVQALLRSLGDGTTPLTHDGLDQYEPAGRHVDHLRAILQHHDVITARDKYLAYFERWIEDKLRPVSDAEIAQPIRQFAFWHHLKRINELALAGKPTRGPVHASKQDITEALKFLEWLRTERGRTIADCTQQDVDLWVAGGPTTRHLIRTFIIWCQKMRVNRSITLGHRQAKTVRVLTQDQRLEWIRELLSGDSESLPYRVAGTLLLLYAQPLVKVAAIPMSKVLVSPDGLSLELGVTPSPVPEPFAALLKSHVTNRPNLRTAGADNPWLFPGYRPGEHLHPNTLMDRLRWLGIDLLGARNTALRELVIQVPPPVVAEMLGYSDQVVHWHAALAAQPWVRYSAIRVESRGGSGA</sequence>
<dbReference type="RefSeq" id="WP_179963969.1">
    <property type="nucleotide sequence ID" value="NZ_AP022598.1"/>
</dbReference>
<evidence type="ECO:0000313" key="1">
    <source>
        <dbReference type="EMBL" id="SRX82108.1"/>
    </source>
</evidence>
<dbReference type="Proteomes" id="UP000252008">
    <property type="component" value="Unassembled WGS sequence"/>
</dbReference>
<evidence type="ECO:0000313" key="2">
    <source>
        <dbReference type="Proteomes" id="UP000252008"/>
    </source>
</evidence>
<reference evidence="1 2" key="1">
    <citation type="submission" date="2018-05" db="EMBL/GenBank/DDBJ databases">
        <authorList>
            <consortium name="IHU Genomes"/>
        </authorList>
    </citation>
    <scope>NUCLEOTIDE SEQUENCE [LARGE SCALE GENOMIC DNA]</scope>
    <source>
        <strain evidence="1 2">P7335</strain>
    </source>
</reference>
<dbReference type="SUPFAM" id="SSF56349">
    <property type="entry name" value="DNA breaking-rejoining enzymes"/>
    <property type="match status" value="1"/>
</dbReference>
<evidence type="ECO:0008006" key="3">
    <source>
        <dbReference type="Google" id="ProtNLM"/>
    </source>
</evidence>
<dbReference type="GO" id="GO:0003677">
    <property type="term" value="F:DNA binding"/>
    <property type="evidence" value="ECO:0007669"/>
    <property type="project" value="InterPro"/>
</dbReference>
<name>A0A375YLT1_MYCPF</name>
<gene>
    <name evidence="1" type="ORF">MPP7335_03866</name>
</gene>
<dbReference type="EMBL" id="UEGS01000001">
    <property type="protein sequence ID" value="SRX82108.1"/>
    <property type="molecule type" value="Genomic_DNA"/>
</dbReference>
<organism evidence="1 2">
    <name type="scientific">Mycolicibacterium parafortuitum</name>
    <name type="common">Mycobacterium parafortuitum</name>
    <dbReference type="NCBI Taxonomy" id="39692"/>
    <lineage>
        <taxon>Bacteria</taxon>
        <taxon>Bacillati</taxon>
        <taxon>Actinomycetota</taxon>
        <taxon>Actinomycetes</taxon>
        <taxon>Mycobacteriales</taxon>
        <taxon>Mycobacteriaceae</taxon>
        <taxon>Mycolicibacterium</taxon>
    </lineage>
</organism>
<dbReference type="AlphaFoldDB" id="A0A375YLT1"/>
<accession>A0A375YLT1</accession>
<keyword evidence="2" id="KW-1185">Reference proteome</keyword>
<protein>
    <recommendedName>
        <fullName evidence="3">Recombinase XerD</fullName>
    </recommendedName>
</protein>